<keyword evidence="5" id="KW-1185">Reference proteome</keyword>
<protein>
    <recommendedName>
        <fullName evidence="6">4Fe-4S ferredoxin-type domain-containing protein</fullName>
    </recommendedName>
</protein>
<organism evidence="4 5">
    <name type="scientific">Marchantia polymorpha</name>
    <name type="common">Common liverwort</name>
    <name type="synonym">Marchantia aquatica</name>
    <dbReference type="NCBI Taxonomy" id="3197"/>
    <lineage>
        <taxon>Eukaryota</taxon>
        <taxon>Viridiplantae</taxon>
        <taxon>Streptophyta</taxon>
        <taxon>Embryophyta</taxon>
        <taxon>Marchantiophyta</taxon>
        <taxon>Marchantiopsida</taxon>
        <taxon>Marchantiidae</taxon>
        <taxon>Marchantiales</taxon>
        <taxon>Marchantiaceae</taxon>
        <taxon>Marchantia</taxon>
    </lineage>
</organism>
<reference evidence="5" key="1">
    <citation type="journal article" date="2017" name="Cell">
        <title>Insights into land plant evolution garnered from the Marchantia polymorpha genome.</title>
        <authorList>
            <person name="Bowman J.L."/>
            <person name="Kohchi T."/>
            <person name="Yamato K.T."/>
            <person name="Jenkins J."/>
            <person name="Shu S."/>
            <person name="Ishizaki K."/>
            <person name="Yamaoka S."/>
            <person name="Nishihama R."/>
            <person name="Nakamura Y."/>
            <person name="Berger F."/>
            <person name="Adam C."/>
            <person name="Aki S.S."/>
            <person name="Althoff F."/>
            <person name="Araki T."/>
            <person name="Arteaga-Vazquez M.A."/>
            <person name="Balasubrmanian S."/>
            <person name="Barry K."/>
            <person name="Bauer D."/>
            <person name="Boehm C.R."/>
            <person name="Briginshaw L."/>
            <person name="Caballero-Perez J."/>
            <person name="Catarino B."/>
            <person name="Chen F."/>
            <person name="Chiyoda S."/>
            <person name="Chovatia M."/>
            <person name="Davies K.M."/>
            <person name="Delmans M."/>
            <person name="Demura T."/>
            <person name="Dierschke T."/>
            <person name="Dolan L."/>
            <person name="Dorantes-Acosta A.E."/>
            <person name="Eklund D.M."/>
            <person name="Florent S.N."/>
            <person name="Flores-Sandoval E."/>
            <person name="Fujiyama A."/>
            <person name="Fukuzawa H."/>
            <person name="Galik B."/>
            <person name="Grimanelli D."/>
            <person name="Grimwood J."/>
            <person name="Grossniklaus U."/>
            <person name="Hamada T."/>
            <person name="Haseloff J."/>
            <person name="Hetherington A.J."/>
            <person name="Higo A."/>
            <person name="Hirakawa Y."/>
            <person name="Hundley H.N."/>
            <person name="Ikeda Y."/>
            <person name="Inoue K."/>
            <person name="Inoue S.I."/>
            <person name="Ishida S."/>
            <person name="Jia Q."/>
            <person name="Kakita M."/>
            <person name="Kanazawa T."/>
            <person name="Kawai Y."/>
            <person name="Kawashima T."/>
            <person name="Kennedy M."/>
            <person name="Kinose K."/>
            <person name="Kinoshita T."/>
            <person name="Kohara Y."/>
            <person name="Koide E."/>
            <person name="Komatsu K."/>
            <person name="Kopischke S."/>
            <person name="Kubo M."/>
            <person name="Kyozuka J."/>
            <person name="Lagercrantz U."/>
            <person name="Lin S.S."/>
            <person name="Lindquist E."/>
            <person name="Lipzen A.M."/>
            <person name="Lu C.W."/>
            <person name="De Luna E."/>
            <person name="Martienssen R.A."/>
            <person name="Minamino N."/>
            <person name="Mizutani M."/>
            <person name="Mizutani M."/>
            <person name="Mochizuki N."/>
            <person name="Monte I."/>
            <person name="Mosher R."/>
            <person name="Nagasaki H."/>
            <person name="Nakagami H."/>
            <person name="Naramoto S."/>
            <person name="Nishitani K."/>
            <person name="Ohtani M."/>
            <person name="Okamoto T."/>
            <person name="Okumura M."/>
            <person name="Phillips J."/>
            <person name="Pollak B."/>
            <person name="Reinders A."/>
            <person name="Rovekamp M."/>
            <person name="Sano R."/>
            <person name="Sawa S."/>
            <person name="Schmid M.W."/>
            <person name="Shirakawa M."/>
            <person name="Solano R."/>
            <person name="Spunde A."/>
            <person name="Suetsugu N."/>
            <person name="Sugano S."/>
            <person name="Sugiyama A."/>
            <person name="Sun R."/>
            <person name="Suzuki Y."/>
            <person name="Takenaka M."/>
            <person name="Takezawa D."/>
            <person name="Tomogane H."/>
            <person name="Tsuzuki M."/>
            <person name="Ueda T."/>
            <person name="Umeda M."/>
            <person name="Ward J.M."/>
            <person name="Watanabe Y."/>
            <person name="Yazaki K."/>
            <person name="Yokoyama R."/>
            <person name="Yoshitake Y."/>
            <person name="Yotsui I."/>
            <person name="Zachgo S."/>
            <person name="Schmutz J."/>
        </authorList>
    </citation>
    <scope>NUCLEOTIDE SEQUENCE [LARGE SCALE GENOMIC DNA]</scope>
    <source>
        <strain evidence="5">Tak-1</strain>
    </source>
</reference>
<dbReference type="OMA" id="HPARGHY"/>
<accession>A0A2R6XQ35</accession>
<evidence type="ECO:0000256" key="3">
    <source>
        <dbReference type="SAM" id="SignalP"/>
    </source>
</evidence>
<feature type="chain" id="PRO_5015362217" description="4Fe-4S ferredoxin-type domain-containing protein" evidence="3">
    <location>
        <begin position="21"/>
        <end position="143"/>
    </location>
</feature>
<dbReference type="Proteomes" id="UP000244005">
    <property type="component" value="Unassembled WGS sequence"/>
</dbReference>
<evidence type="ECO:0000313" key="5">
    <source>
        <dbReference type="Proteomes" id="UP000244005"/>
    </source>
</evidence>
<dbReference type="PANTHER" id="PTHR33227">
    <property type="entry name" value="STIGMA-SPECIFIC STIG1-LIKE PROTEIN 3"/>
    <property type="match status" value="1"/>
</dbReference>
<dbReference type="EMBL" id="KZ772678">
    <property type="protein sequence ID" value="PTQ48224.1"/>
    <property type="molecule type" value="Genomic_DNA"/>
</dbReference>
<dbReference type="InterPro" id="IPR006969">
    <property type="entry name" value="Stig-like"/>
</dbReference>
<gene>
    <name evidence="4" type="ORF">MARPO_0006s0229</name>
</gene>
<evidence type="ECO:0000256" key="2">
    <source>
        <dbReference type="ARBA" id="ARBA00022729"/>
    </source>
</evidence>
<dbReference type="PANTHER" id="PTHR33227:SF48">
    <property type="entry name" value="STIGMA-SPECIFIC STIG1-LIKE PROTEIN 4"/>
    <property type="match status" value="1"/>
</dbReference>
<feature type="signal peptide" evidence="3">
    <location>
        <begin position="1"/>
        <end position="20"/>
    </location>
</feature>
<dbReference type="AlphaFoldDB" id="A0A2R6XQ35"/>
<evidence type="ECO:0008006" key="6">
    <source>
        <dbReference type="Google" id="ProtNLM"/>
    </source>
</evidence>
<keyword evidence="2 3" id="KW-0732">Signal</keyword>
<sequence length="143" mass="14798">MRSQAMVVAVVFLLVAAAAASGSEDRKLSPFVRRNLVQQQSSRAQVHPARGHYFGKHPRRLADGDCTANPAVCAAGTQCCDGICVDLSSNMNNCGHCRYKCSFSLGCCGGSCVNLQTDSSNCGACGSTCTTAACSMGLCAYAG</sequence>
<name>A0A2R6XQ35_MARPO</name>
<dbReference type="Pfam" id="PF04885">
    <property type="entry name" value="Stig1"/>
    <property type="match status" value="1"/>
</dbReference>
<evidence type="ECO:0000313" key="4">
    <source>
        <dbReference type="EMBL" id="PTQ48224.1"/>
    </source>
</evidence>
<dbReference type="Gramene" id="Mp3g07540.1">
    <property type="protein sequence ID" value="Mp3g07540.1.cds1"/>
    <property type="gene ID" value="Mp3g07540"/>
</dbReference>
<proteinExistence type="inferred from homology"/>
<comment type="similarity">
    <text evidence="1">Belongs to the STIG1 family.</text>
</comment>
<evidence type="ECO:0000256" key="1">
    <source>
        <dbReference type="ARBA" id="ARBA00006010"/>
    </source>
</evidence>
<dbReference type="OrthoDB" id="5421723at2759"/>